<dbReference type="GO" id="GO:0070402">
    <property type="term" value="F:NADPH binding"/>
    <property type="evidence" value="ECO:0007669"/>
    <property type="project" value="UniProtKB-UniRule"/>
</dbReference>
<name>A0A1D8CVJ9_CHLLM</name>
<organism evidence="13 14">
    <name type="scientific">Chlorobaculum limnaeum</name>
    <dbReference type="NCBI Taxonomy" id="274537"/>
    <lineage>
        <taxon>Bacteria</taxon>
        <taxon>Pseudomonadati</taxon>
        <taxon>Chlorobiota</taxon>
        <taxon>Chlorobiia</taxon>
        <taxon>Chlorobiales</taxon>
        <taxon>Chlorobiaceae</taxon>
        <taxon>Chlorobaculum</taxon>
    </lineage>
</organism>
<comment type="subcellular location">
    <subcellularLocation>
        <location evidence="11">Cytoplasm</location>
    </subcellularLocation>
</comment>
<comment type="subunit">
    <text evidence="10 11">Homooctamer. Dimer of tetramers.</text>
</comment>
<feature type="binding site" evidence="11">
    <location>
        <begin position="101"/>
        <end position="103"/>
    </location>
    <ligand>
        <name>substrate</name>
    </ligand>
</feature>
<evidence type="ECO:0000256" key="3">
    <source>
        <dbReference type="ARBA" id="ARBA00022630"/>
    </source>
</evidence>
<dbReference type="Gene3D" id="3.20.20.70">
    <property type="entry name" value="Aldolase class I"/>
    <property type="match status" value="1"/>
</dbReference>
<evidence type="ECO:0000256" key="2">
    <source>
        <dbReference type="ARBA" id="ARBA00022490"/>
    </source>
</evidence>
<accession>A0A1D8CVJ9</accession>
<comment type="similarity">
    <text evidence="11">Belongs to the IPP isomerase type 2 family.</text>
</comment>
<dbReference type="GO" id="GO:0004452">
    <property type="term" value="F:isopentenyl-diphosphate delta-isomerase activity"/>
    <property type="evidence" value="ECO:0007669"/>
    <property type="project" value="UniProtKB-UniRule"/>
</dbReference>
<evidence type="ECO:0000256" key="10">
    <source>
        <dbReference type="ARBA" id="ARBA00025810"/>
    </source>
</evidence>
<keyword evidence="5 11" id="KW-0479">Metal-binding</keyword>
<keyword evidence="7 11" id="KW-0521">NADP</keyword>
<evidence type="ECO:0000256" key="6">
    <source>
        <dbReference type="ARBA" id="ARBA00022842"/>
    </source>
</evidence>
<comment type="cofactor">
    <cofactor evidence="11">
        <name>NADPH</name>
        <dbReference type="ChEBI" id="CHEBI:57783"/>
    </cofactor>
</comment>
<dbReference type="KEGG" id="clz:BIU88_01145"/>
<dbReference type="Proteomes" id="UP000095185">
    <property type="component" value="Chromosome"/>
</dbReference>
<feature type="binding site" evidence="11">
    <location>
        <begin position="71"/>
        <end position="73"/>
    </location>
    <ligand>
        <name>FMN</name>
        <dbReference type="ChEBI" id="CHEBI:58210"/>
    </ligand>
</feature>
<dbReference type="Pfam" id="PF01070">
    <property type="entry name" value="FMN_dh"/>
    <property type="match status" value="2"/>
</dbReference>
<dbReference type="OrthoDB" id="9795032at2"/>
<comment type="cofactor">
    <cofactor evidence="1 11">
        <name>FMN</name>
        <dbReference type="ChEBI" id="CHEBI:58210"/>
    </cofactor>
</comment>
<feature type="domain" description="FMN-dependent dehydrogenase" evidence="12">
    <location>
        <begin position="13"/>
        <end position="104"/>
    </location>
</feature>
<feature type="binding site" evidence="11">
    <location>
        <position position="197"/>
    </location>
    <ligand>
        <name>FMN</name>
        <dbReference type="ChEBI" id="CHEBI:58210"/>
    </ligand>
</feature>
<gene>
    <name evidence="11" type="primary">fni</name>
    <name evidence="13" type="ORF">BIU88_01145</name>
</gene>
<feature type="binding site" evidence="11">
    <location>
        <position position="101"/>
    </location>
    <ligand>
        <name>FMN</name>
        <dbReference type="ChEBI" id="CHEBI:58210"/>
    </ligand>
</feature>
<dbReference type="AlphaFoldDB" id="A0A1D8CVJ9"/>
<feature type="binding site" evidence="11">
    <location>
        <position position="165"/>
    </location>
    <ligand>
        <name>substrate</name>
    </ligand>
</feature>
<evidence type="ECO:0000256" key="11">
    <source>
        <dbReference type="HAMAP-Rule" id="MF_00354"/>
    </source>
</evidence>
<comment type="caution">
    <text evidence="11">Lacks conserved residue(s) required for the propagation of feature annotation.</text>
</comment>
<keyword evidence="14" id="KW-1185">Reference proteome</keyword>
<dbReference type="InterPro" id="IPR000262">
    <property type="entry name" value="FMN-dep_DH"/>
</dbReference>
<keyword evidence="6 11" id="KW-0460">Magnesium</keyword>
<feature type="binding site" evidence="11">
    <location>
        <begin position="289"/>
        <end position="291"/>
    </location>
    <ligand>
        <name>FMN</name>
        <dbReference type="ChEBI" id="CHEBI:58210"/>
    </ligand>
</feature>
<dbReference type="GO" id="GO:0010181">
    <property type="term" value="F:FMN binding"/>
    <property type="evidence" value="ECO:0007669"/>
    <property type="project" value="UniProtKB-UniRule"/>
</dbReference>
<feature type="binding site" evidence="11">
    <location>
        <position position="70"/>
    </location>
    <ligand>
        <name>FMN</name>
        <dbReference type="ChEBI" id="CHEBI:58210"/>
    </ligand>
</feature>
<dbReference type="SUPFAM" id="SSF51395">
    <property type="entry name" value="FMN-linked oxidoreductases"/>
    <property type="match status" value="1"/>
</dbReference>
<evidence type="ECO:0000256" key="4">
    <source>
        <dbReference type="ARBA" id="ARBA00022643"/>
    </source>
</evidence>
<feature type="binding site" evidence="11">
    <location>
        <begin position="12"/>
        <end position="13"/>
    </location>
    <ligand>
        <name>substrate</name>
    </ligand>
</feature>
<feature type="binding site" evidence="11">
    <location>
        <begin position="310"/>
        <end position="311"/>
    </location>
    <ligand>
        <name>FMN</name>
        <dbReference type="ChEBI" id="CHEBI:58210"/>
    </ligand>
</feature>
<evidence type="ECO:0000256" key="7">
    <source>
        <dbReference type="ARBA" id="ARBA00022857"/>
    </source>
</evidence>
<feature type="domain" description="FMN-dependent dehydrogenase" evidence="12">
    <location>
        <begin position="181"/>
        <end position="353"/>
    </location>
</feature>
<dbReference type="HAMAP" id="MF_00354">
    <property type="entry name" value="Idi_2"/>
    <property type="match status" value="1"/>
</dbReference>
<dbReference type="EMBL" id="CP017305">
    <property type="protein sequence ID" value="AOS82876.1"/>
    <property type="molecule type" value="Genomic_DNA"/>
</dbReference>
<keyword evidence="9 11" id="KW-0413">Isomerase</keyword>
<feature type="binding site" evidence="11">
    <location>
        <position position="166"/>
    </location>
    <ligand>
        <name>Mg(2+)</name>
        <dbReference type="ChEBI" id="CHEBI:18420"/>
    </ligand>
</feature>
<dbReference type="GO" id="GO:0000287">
    <property type="term" value="F:magnesium ion binding"/>
    <property type="evidence" value="ECO:0007669"/>
    <property type="project" value="UniProtKB-UniRule"/>
</dbReference>
<dbReference type="CDD" id="cd02811">
    <property type="entry name" value="IDI-2_FMN"/>
    <property type="match status" value="1"/>
</dbReference>
<evidence type="ECO:0000259" key="12">
    <source>
        <dbReference type="Pfam" id="PF01070"/>
    </source>
</evidence>
<sequence>MQETSAAITAERKHSHVDICLNREVCFDRQDTGLGAWRFEHNAVPEIDASAIDLSTEFLGKKIGLPFMISSMTGGYGDALALNRTLAETAERFRIPLGVGSMRQALEGSAHRESFSIVRQSAPSIPIYANIGAPEVAAGLSREQLSILIDLIEADALIVHLNPAQELFQPEGSTDFKGFLDKLGDITATIAVPVIAKEVGCGISAEAAKKLADAGVRAIDVAGAGGISWQKVEEHRYLDRFGSEERFSPSALDELLNWGIPTADCLTGIAALKKKNPEYGSLAVISSGGIRNGLDVAKSIALGANIAASARHMLVALHAGTLDEMILAWSNDLKAAMFLTGSATIENLKRAPINHKP</sequence>
<dbReference type="InterPro" id="IPR011179">
    <property type="entry name" value="IPdP_isomerase"/>
</dbReference>
<dbReference type="RefSeq" id="WP_069808607.1">
    <property type="nucleotide sequence ID" value="NZ_CP017305.1"/>
</dbReference>
<protein>
    <recommendedName>
        <fullName evidence="11">Isopentenyl-diphosphate delta-isomerase</fullName>
        <shortName evidence="11">IPP isomerase</shortName>
        <ecNumber evidence="11">5.3.3.2</ecNumber>
    </recommendedName>
    <alternativeName>
        <fullName evidence="11">Isopentenyl diphosphate:dimethylallyl diphosphate isomerase</fullName>
    </alternativeName>
    <alternativeName>
        <fullName evidence="11">Isopentenyl pyrophosphate isomerase</fullName>
    </alternativeName>
    <alternativeName>
        <fullName evidence="11">Type 2 isopentenyl diphosphate isomerase</fullName>
        <shortName evidence="11">IDI-2</shortName>
    </alternativeName>
</protein>
<proteinExistence type="inferred from homology"/>
<feature type="binding site" evidence="11">
    <location>
        <position position="130"/>
    </location>
    <ligand>
        <name>FMN</name>
        <dbReference type="ChEBI" id="CHEBI:58210"/>
    </ligand>
</feature>
<evidence type="ECO:0000256" key="8">
    <source>
        <dbReference type="ARBA" id="ARBA00023229"/>
    </source>
</evidence>
<comment type="function">
    <text evidence="11">Involved in the biosynthesis of isoprenoids. Catalyzes the 1,3-allylic rearrangement of the homoallylic substrate isopentenyl (IPP) to its allylic isomer, dimethylallyl diphosphate (DMAPP).</text>
</comment>
<dbReference type="PANTHER" id="PTHR43665">
    <property type="entry name" value="ISOPENTENYL-DIPHOSPHATE DELTA-ISOMERASE"/>
    <property type="match status" value="1"/>
</dbReference>
<keyword evidence="4 11" id="KW-0288">FMN</keyword>
<dbReference type="GO" id="GO:0016491">
    <property type="term" value="F:oxidoreductase activity"/>
    <property type="evidence" value="ECO:0007669"/>
    <property type="project" value="InterPro"/>
</dbReference>
<dbReference type="PANTHER" id="PTHR43665:SF1">
    <property type="entry name" value="ISOPENTENYL-DIPHOSPHATE DELTA-ISOMERASE"/>
    <property type="match status" value="1"/>
</dbReference>
<dbReference type="GO" id="GO:0008299">
    <property type="term" value="P:isoprenoid biosynthetic process"/>
    <property type="evidence" value="ECO:0007669"/>
    <property type="project" value="UniProtKB-UniRule"/>
</dbReference>
<evidence type="ECO:0000313" key="13">
    <source>
        <dbReference type="EMBL" id="AOS82876.1"/>
    </source>
</evidence>
<dbReference type="InterPro" id="IPR013785">
    <property type="entry name" value="Aldolase_TIM"/>
</dbReference>
<comment type="catalytic activity">
    <reaction evidence="11">
        <text>isopentenyl diphosphate = dimethylallyl diphosphate</text>
        <dbReference type="Rhea" id="RHEA:23284"/>
        <dbReference type="ChEBI" id="CHEBI:57623"/>
        <dbReference type="ChEBI" id="CHEBI:128769"/>
        <dbReference type="EC" id="5.3.3.2"/>
    </reaction>
</comment>
<comment type="cofactor">
    <cofactor evidence="11">
        <name>Mg(2+)</name>
        <dbReference type="ChEBI" id="CHEBI:18420"/>
    </cofactor>
</comment>
<reference evidence="13" key="1">
    <citation type="submission" date="2016-09" db="EMBL/GenBank/DDBJ databases">
        <title>Genome sequence of Chlorobaculum limnaeum.</title>
        <authorList>
            <person name="Liu Z."/>
            <person name="Tank M."/>
            <person name="Bryant D.A."/>
        </authorList>
    </citation>
    <scope>NUCLEOTIDE SEQUENCE [LARGE SCALE GENOMIC DNA]</scope>
    <source>
        <strain evidence="13">DSM 1677</strain>
    </source>
</reference>
<keyword evidence="2 11" id="KW-0963">Cytoplasm</keyword>
<evidence type="ECO:0000256" key="9">
    <source>
        <dbReference type="ARBA" id="ARBA00023235"/>
    </source>
</evidence>
<dbReference type="PIRSF" id="PIRSF003314">
    <property type="entry name" value="IPP_isomerase"/>
    <property type="match status" value="1"/>
</dbReference>
<evidence type="ECO:0000256" key="5">
    <source>
        <dbReference type="ARBA" id="ARBA00022723"/>
    </source>
</evidence>
<evidence type="ECO:0000256" key="1">
    <source>
        <dbReference type="ARBA" id="ARBA00001917"/>
    </source>
</evidence>
<evidence type="ECO:0000313" key="14">
    <source>
        <dbReference type="Proteomes" id="UP000095185"/>
    </source>
</evidence>
<dbReference type="GO" id="GO:0005737">
    <property type="term" value="C:cytoplasm"/>
    <property type="evidence" value="ECO:0007669"/>
    <property type="project" value="UniProtKB-SubCell"/>
</dbReference>
<keyword evidence="8 11" id="KW-0414">Isoprene biosynthesis</keyword>
<dbReference type="EC" id="5.3.3.2" evidence="11"/>
<dbReference type="SMART" id="SM01240">
    <property type="entry name" value="IMPDH"/>
    <property type="match status" value="1"/>
</dbReference>
<keyword evidence="3 11" id="KW-0285">Flavoprotein</keyword>
<dbReference type="NCBIfam" id="TIGR02151">
    <property type="entry name" value="IPP_isom_2"/>
    <property type="match status" value="1"/>
</dbReference>
<dbReference type="STRING" id="274537.BIU88_01145"/>